<dbReference type="InterPro" id="IPR000873">
    <property type="entry name" value="AMP-dep_synth/lig_dom"/>
</dbReference>
<organism evidence="4 5">
    <name type="scientific">Nocardia transvalensis</name>
    <dbReference type="NCBI Taxonomy" id="37333"/>
    <lineage>
        <taxon>Bacteria</taxon>
        <taxon>Bacillati</taxon>
        <taxon>Actinomycetota</taxon>
        <taxon>Actinomycetes</taxon>
        <taxon>Mycobacteriales</taxon>
        <taxon>Nocardiaceae</taxon>
        <taxon>Nocardia</taxon>
    </lineage>
</organism>
<proteinExistence type="inferred from homology"/>
<reference evidence="4 5" key="1">
    <citation type="submission" date="2020-08" db="EMBL/GenBank/DDBJ databases">
        <title>Sequencing the genomes of 1000 actinobacteria strains.</title>
        <authorList>
            <person name="Klenk H.-P."/>
        </authorList>
    </citation>
    <scope>NUCLEOTIDE SEQUENCE [LARGE SCALE GENOMIC DNA]</scope>
    <source>
        <strain evidence="4 5">DSM 43582</strain>
    </source>
</reference>
<protein>
    <submittedName>
        <fullName evidence="4">Acyl-CoA synthetase (AMP-forming)/AMP-acid ligase II</fullName>
    </submittedName>
</protein>
<dbReference type="Gene3D" id="3.40.50.12780">
    <property type="entry name" value="N-terminal domain of ligase-like"/>
    <property type="match status" value="1"/>
</dbReference>
<evidence type="ECO:0000313" key="5">
    <source>
        <dbReference type="Proteomes" id="UP000540412"/>
    </source>
</evidence>
<feature type="region of interest" description="Disordered" evidence="2">
    <location>
        <begin position="1"/>
        <end position="21"/>
    </location>
</feature>
<dbReference type="AlphaFoldDB" id="A0A7W9UH67"/>
<dbReference type="Pfam" id="PF00501">
    <property type="entry name" value="AMP-binding"/>
    <property type="match status" value="1"/>
</dbReference>
<comment type="caution">
    <text evidence="4">The sequence shown here is derived from an EMBL/GenBank/DDBJ whole genome shotgun (WGS) entry which is preliminary data.</text>
</comment>
<dbReference type="RefSeq" id="WP_040750278.1">
    <property type="nucleotide sequence ID" value="NZ_JACHIT010000001.1"/>
</dbReference>
<keyword evidence="5" id="KW-1185">Reference proteome</keyword>
<dbReference type="InterPro" id="IPR042099">
    <property type="entry name" value="ANL_N_sf"/>
</dbReference>
<dbReference type="SUPFAM" id="SSF56801">
    <property type="entry name" value="Acetyl-CoA synthetase-like"/>
    <property type="match status" value="1"/>
</dbReference>
<evidence type="ECO:0000256" key="2">
    <source>
        <dbReference type="SAM" id="MobiDB-lite"/>
    </source>
</evidence>
<dbReference type="GO" id="GO:0006631">
    <property type="term" value="P:fatty acid metabolic process"/>
    <property type="evidence" value="ECO:0007669"/>
    <property type="project" value="TreeGrafter"/>
</dbReference>
<dbReference type="EMBL" id="JACHIT010000001">
    <property type="protein sequence ID" value="MBB5912405.1"/>
    <property type="molecule type" value="Genomic_DNA"/>
</dbReference>
<evidence type="ECO:0000313" key="4">
    <source>
        <dbReference type="EMBL" id="MBB5912405.1"/>
    </source>
</evidence>
<comment type="similarity">
    <text evidence="1">Belongs to the ATP-dependent AMP-binding enzyme family.</text>
</comment>
<name>A0A7W9UH67_9NOCA</name>
<dbReference type="GO" id="GO:0031956">
    <property type="term" value="F:medium-chain fatty acid-CoA ligase activity"/>
    <property type="evidence" value="ECO:0007669"/>
    <property type="project" value="TreeGrafter"/>
</dbReference>
<accession>A0A7W9UH67</accession>
<dbReference type="PANTHER" id="PTHR43201">
    <property type="entry name" value="ACYL-COA SYNTHETASE"/>
    <property type="match status" value="1"/>
</dbReference>
<sequence>MAQMLVEYPHTRNPRSDNPLARGADGVLRYGNLNPALTELLDVQVHAFSGREAVVEIGGPRLTYRQLWHSASRIAGGLQEHGIGYGDRVAVRMPVGARWIEAFLGALLSGAVPVLVQDGLPDDDAARVIADSRADFVLGGSECAEFPDGAAFIDDGASLSELALLCYTSGVAASDVPVRPRGVELTNENLLSAVRSMVGALDLPTEGLRNLVLLPLAHASGCVDQLLPTFAVGGTVVLVPDPALVAETIVAERIDMVAATPRIYAGLLPELAGLRAEGVRQVCSAGHRTELASTDPGTSEVVANALREVFPLARQWSVWGATETSGIGLALADVGEPLARDLLGFPFGGTELALWGPRAAAGHGELLCRGPNVAPRYWDDPETTESRFTGSWFHTGDQVDIDADGLVHRAQ</sequence>
<evidence type="ECO:0000256" key="1">
    <source>
        <dbReference type="ARBA" id="ARBA00006432"/>
    </source>
</evidence>
<dbReference type="PANTHER" id="PTHR43201:SF8">
    <property type="entry name" value="ACYL-COA SYNTHETASE FAMILY MEMBER 3"/>
    <property type="match status" value="1"/>
</dbReference>
<evidence type="ECO:0000259" key="3">
    <source>
        <dbReference type="Pfam" id="PF00501"/>
    </source>
</evidence>
<feature type="domain" description="AMP-dependent synthetase/ligase" evidence="3">
    <location>
        <begin position="42"/>
        <end position="378"/>
    </location>
</feature>
<dbReference type="Proteomes" id="UP000540412">
    <property type="component" value="Unassembled WGS sequence"/>
</dbReference>
<keyword evidence="4" id="KW-0436">Ligase</keyword>
<gene>
    <name evidence="4" type="ORF">BJY24_001272</name>
</gene>